<evidence type="ECO:0000256" key="2">
    <source>
        <dbReference type="ARBA" id="ARBA00010168"/>
    </source>
</evidence>
<dbReference type="Pfam" id="PF09412">
    <property type="entry name" value="XendoU"/>
    <property type="match status" value="1"/>
</dbReference>
<name>A0A368H8T6_ANCCA</name>
<dbReference type="OrthoDB" id="430326at2759"/>
<evidence type="ECO:0000256" key="5">
    <source>
        <dbReference type="ARBA" id="ARBA00022723"/>
    </source>
</evidence>
<comment type="similarity">
    <text evidence="2 11">Belongs to the ENDOU family.</text>
</comment>
<evidence type="ECO:0000256" key="10">
    <source>
        <dbReference type="ARBA" id="ARBA00023239"/>
    </source>
</evidence>
<proteinExistence type="inferred from homology"/>
<gene>
    <name evidence="13" type="ORF">ANCCAN_01558</name>
</gene>
<dbReference type="Proteomes" id="UP000252519">
    <property type="component" value="Unassembled WGS sequence"/>
</dbReference>
<evidence type="ECO:0000256" key="4">
    <source>
        <dbReference type="ARBA" id="ARBA00022722"/>
    </source>
</evidence>
<comment type="caution">
    <text evidence="13">The sequence shown here is derived from an EMBL/GenBank/DDBJ whole genome shotgun (WGS) entry which is preliminary data.</text>
</comment>
<evidence type="ECO:0000256" key="3">
    <source>
        <dbReference type="ARBA" id="ARBA00011245"/>
    </source>
</evidence>
<reference evidence="13 14" key="1">
    <citation type="submission" date="2014-10" db="EMBL/GenBank/DDBJ databases">
        <title>Draft genome of the hookworm Ancylostoma caninum.</title>
        <authorList>
            <person name="Mitreva M."/>
        </authorList>
    </citation>
    <scope>NUCLEOTIDE SEQUENCE [LARGE SCALE GENOMIC DNA]</scope>
    <source>
        <strain evidence="13 14">Baltimore</strain>
    </source>
</reference>
<dbReference type="PANTHER" id="PTHR12439">
    <property type="entry name" value="PLACENTAL PROTEIN 11-RELATED"/>
    <property type="match status" value="1"/>
</dbReference>
<keyword evidence="14" id="KW-1185">Reference proteome</keyword>
<keyword evidence="5 11" id="KW-0479">Metal-binding</keyword>
<keyword evidence="10" id="KW-0456">Lyase</keyword>
<keyword evidence="9 11" id="KW-0464">Manganese</keyword>
<keyword evidence="7 11" id="KW-0378">Hydrolase</keyword>
<dbReference type="InterPro" id="IPR037227">
    <property type="entry name" value="EndoU-like"/>
</dbReference>
<keyword evidence="6 11" id="KW-0255">Endonuclease</keyword>
<dbReference type="SUPFAM" id="SSF142877">
    <property type="entry name" value="EndoU-like"/>
    <property type="match status" value="1"/>
</dbReference>
<accession>A0A368H8T6</accession>
<dbReference type="PROSITE" id="PS51959">
    <property type="entry name" value="ENDOU"/>
    <property type="match status" value="1"/>
</dbReference>
<protein>
    <recommendedName>
        <fullName evidence="12">EndoU domain-containing protein</fullName>
    </recommendedName>
</protein>
<dbReference type="CDD" id="cd21159">
    <property type="entry name" value="XendoU"/>
    <property type="match status" value="1"/>
</dbReference>
<comment type="cofactor">
    <cofactor evidence="1 11">
        <name>Mn(2+)</name>
        <dbReference type="ChEBI" id="CHEBI:29035"/>
    </cofactor>
</comment>
<comment type="subunit">
    <text evidence="3 11">Monomer.</text>
</comment>
<dbReference type="EMBL" id="JOJR01000008">
    <property type="protein sequence ID" value="RCN52128.1"/>
    <property type="molecule type" value="Genomic_DNA"/>
</dbReference>
<feature type="domain" description="EndoU" evidence="12">
    <location>
        <begin position="1"/>
        <end position="166"/>
    </location>
</feature>
<dbReference type="GO" id="GO:0016829">
    <property type="term" value="F:lyase activity"/>
    <property type="evidence" value="ECO:0007669"/>
    <property type="project" value="UniProtKB-KW"/>
</dbReference>
<keyword evidence="8 11" id="KW-0694">RNA-binding</keyword>
<dbReference type="AlphaFoldDB" id="A0A368H8T6"/>
<evidence type="ECO:0000256" key="9">
    <source>
        <dbReference type="ARBA" id="ARBA00023211"/>
    </source>
</evidence>
<evidence type="ECO:0000256" key="6">
    <source>
        <dbReference type="ARBA" id="ARBA00022759"/>
    </source>
</evidence>
<evidence type="ECO:0000313" key="14">
    <source>
        <dbReference type="Proteomes" id="UP000252519"/>
    </source>
</evidence>
<evidence type="ECO:0000256" key="8">
    <source>
        <dbReference type="ARBA" id="ARBA00022884"/>
    </source>
</evidence>
<evidence type="ECO:0000256" key="7">
    <source>
        <dbReference type="ARBA" id="ARBA00022801"/>
    </source>
</evidence>
<dbReference type="GO" id="GO:0046872">
    <property type="term" value="F:metal ion binding"/>
    <property type="evidence" value="ECO:0007669"/>
    <property type="project" value="UniProtKB-UniRule"/>
</dbReference>
<organism evidence="13 14">
    <name type="scientific">Ancylostoma caninum</name>
    <name type="common">Dog hookworm</name>
    <dbReference type="NCBI Taxonomy" id="29170"/>
    <lineage>
        <taxon>Eukaryota</taxon>
        <taxon>Metazoa</taxon>
        <taxon>Ecdysozoa</taxon>
        <taxon>Nematoda</taxon>
        <taxon>Chromadorea</taxon>
        <taxon>Rhabditida</taxon>
        <taxon>Rhabditina</taxon>
        <taxon>Rhabditomorpha</taxon>
        <taxon>Strongyloidea</taxon>
        <taxon>Ancylostomatidae</taxon>
        <taxon>Ancylostomatinae</taxon>
        <taxon>Ancylostoma</taxon>
    </lineage>
</organism>
<dbReference type="GO" id="GO:0003723">
    <property type="term" value="F:RNA binding"/>
    <property type="evidence" value="ECO:0007669"/>
    <property type="project" value="UniProtKB-UniRule"/>
</dbReference>
<dbReference type="PANTHER" id="PTHR12439:SF11">
    <property type="entry name" value="URIDYLATE-SPECIFIC ENDORIBONUCLEASE"/>
    <property type="match status" value="1"/>
</dbReference>
<evidence type="ECO:0000313" key="13">
    <source>
        <dbReference type="EMBL" id="RCN52128.1"/>
    </source>
</evidence>
<dbReference type="STRING" id="29170.A0A368H8T6"/>
<sequence length="166" mass="19413">MPMITKRGLDKYTSIIKDKLKAIKITLLERHPFAQSPYTFRAWIEQLWFKHYSRSRGWADDSSAFEHVFMGEEKRGIVAGLHNWVRFYLLERNPAEQLNYMGFIEERGNVMVSLRFAWQGLLKRVGSFLVGTSPEFDMALYTLCFLSRRGSQCPVSTNKQTCFTQL</sequence>
<keyword evidence="4 11" id="KW-0540">Nuclease</keyword>
<dbReference type="GO" id="GO:0004521">
    <property type="term" value="F:RNA endonuclease activity"/>
    <property type="evidence" value="ECO:0007669"/>
    <property type="project" value="UniProtKB-UniRule"/>
</dbReference>
<dbReference type="GO" id="GO:0016787">
    <property type="term" value="F:hydrolase activity"/>
    <property type="evidence" value="ECO:0007669"/>
    <property type="project" value="UniProtKB-KW"/>
</dbReference>
<evidence type="ECO:0000256" key="11">
    <source>
        <dbReference type="RuleBase" id="RU367085"/>
    </source>
</evidence>
<evidence type="ECO:0000259" key="12">
    <source>
        <dbReference type="PROSITE" id="PS51959"/>
    </source>
</evidence>
<dbReference type="InterPro" id="IPR039787">
    <property type="entry name" value="ENDOU"/>
</dbReference>
<dbReference type="InterPro" id="IPR018998">
    <property type="entry name" value="EndoU_C"/>
</dbReference>
<evidence type="ECO:0000256" key="1">
    <source>
        <dbReference type="ARBA" id="ARBA00001936"/>
    </source>
</evidence>